<dbReference type="EMBL" id="CP144699">
    <property type="protein sequence ID" value="WVZ20074.1"/>
    <property type="molecule type" value="Genomic_DNA"/>
</dbReference>
<dbReference type="Proteomes" id="UP001374535">
    <property type="component" value="Chromosome 2"/>
</dbReference>
<evidence type="ECO:0000313" key="1">
    <source>
        <dbReference type="EMBL" id="WVZ20074.1"/>
    </source>
</evidence>
<reference evidence="1 2" key="1">
    <citation type="journal article" date="2023" name="Life. Sci Alliance">
        <title>Evolutionary insights into 3D genome organization and epigenetic landscape of Vigna mungo.</title>
        <authorList>
            <person name="Junaid A."/>
            <person name="Singh B."/>
            <person name="Bhatia S."/>
        </authorList>
    </citation>
    <scope>NUCLEOTIDE SEQUENCE [LARGE SCALE GENOMIC DNA]</scope>
    <source>
        <strain evidence="1">Urdbean</strain>
    </source>
</reference>
<keyword evidence="2" id="KW-1185">Reference proteome</keyword>
<accession>A0AAQ3S913</accession>
<evidence type="ECO:0000313" key="2">
    <source>
        <dbReference type="Proteomes" id="UP001374535"/>
    </source>
</evidence>
<dbReference type="AlphaFoldDB" id="A0AAQ3S913"/>
<sequence>MASCIKLIGENKAKQVAAARNPDASGWISDEESRKRFLYNLAKAMALPYHLSLKKIKKEVFYHNLVFEDGGMKSRMKGVDIVIDDFIRMLFTRLEAEGAYSHLSNSEHNMSLKKNDLYSCWLRLPEGVPMKRQYCHEGLKRTRRSLRTFSHGSYYLEELLTTE</sequence>
<protein>
    <submittedName>
        <fullName evidence="1">Uncharacterized protein</fullName>
    </submittedName>
</protein>
<gene>
    <name evidence="1" type="ORF">V8G54_007396</name>
</gene>
<proteinExistence type="predicted"/>
<name>A0AAQ3S913_VIGMU</name>
<organism evidence="1 2">
    <name type="scientific">Vigna mungo</name>
    <name type="common">Black gram</name>
    <name type="synonym">Phaseolus mungo</name>
    <dbReference type="NCBI Taxonomy" id="3915"/>
    <lineage>
        <taxon>Eukaryota</taxon>
        <taxon>Viridiplantae</taxon>
        <taxon>Streptophyta</taxon>
        <taxon>Embryophyta</taxon>
        <taxon>Tracheophyta</taxon>
        <taxon>Spermatophyta</taxon>
        <taxon>Magnoliopsida</taxon>
        <taxon>eudicotyledons</taxon>
        <taxon>Gunneridae</taxon>
        <taxon>Pentapetalae</taxon>
        <taxon>rosids</taxon>
        <taxon>fabids</taxon>
        <taxon>Fabales</taxon>
        <taxon>Fabaceae</taxon>
        <taxon>Papilionoideae</taxon>
        <taxon>50 kb inversion clade</taxon>
        <taxon>NPAAA clade</taxon>
        <taxon>indigoferoid/millettioid clade</taxon>
        <taxon>Phaseoleae</taxon>
        <taxon>Vigna</taxon>
    </lineage>
</organism>